<dbReference type="InterPro" id="IPR036179">
    <property type="entry name" value="Ig-like_dom_sf"/>
</dbReference>
<comment type="subcellular location">
    <subcellularLocation>
        <location evidence="1">Cell membrane</location>
        <topology evidence="1">Single-pass type I membrane protein</topology>
    </subcellularLocation>
</comment>
<keyword evidence="2" id="KW-1003">Cell membrane</keyword>
<evidence type="ECO:0000256" key="5">
    <source>
        <dbReference type="ARBA" id="ARBA00022989"/>
    </source>
</evidence>
<dbReference type="GO" id="GO:0006955">
    <property type="term" value="P:immune response"/>
    <property type="evidence" value="ECO:0007669"/>
    <property type="project" value="TreeGrafter"/>
</dbReference>
<evidence type="ECO:0000256" key="6">
    <source>
        <dbReference type="ARBA" id="ARBA00023136"/>
    </source>
</evidence>
<evidence type="ECO:0000313" key="12">
    <source>
        <dbReference type="EMBL" id="KAF4104469.1"/>
    </source>
</evidence>
<dbReference type="Proteomes" id="UP000579812">
    <property type="component" value="Unassembled WGS sequence"/>
</dbReference>
<sequence length="136" mass="15283">MNITAVLGHSVTFRCPLNPSESVEGLYIQRVKNDKEDDFINGFYKGRKIAVLPEYRDRTKVNEMELSMEMRNISVSDEGLYKCVVNISKKPKTSKILLKVTAEYSAPTITTDCSETALRWADTHRVPSDGPGLIQA</sequence>
<dbReference type="InterPro" id="IPR051713">
    <property type="entry name" value="T-cell_Activation_Regulation"/>
</dbReference>
<dbReference type="AlphaFoldDB" id="A0A7J6CAY2"/>
<keyword evidence="8" id="KW-0675">Receptor</keyword>
<keyword evidence="9" id="KW-0325">Glycoprotein</keyword>
<dbReference type="SMART" id="SM00409">
    <property type="entry name" value="IG"/>
    <property type="match status" value="1"/>
</dbReference>
<organism evidence="12 13">
    <name type="scientific">Onychostoma macrolepis</name>
    <dbReference type="NCBI Taxonomy" id="369639"/>
    <lineage>
        <taxon>Eukaryota</taxon>
        <taxon>Metazoa</taxon>
        <taxon>Chordata</taxon>
        <taxon>Craniata</taxon>
        <taxon>Vertebrata</taxon>
        <taxon>Euteleostomi</taxon>
        <taxon>Actinopterygii</taxon>
        <taxon>Neopterygii</taxon>
        <taxon>Teleostei</taxon>
        <taxon>Ostariophysi</taxon>
        <taxon>Cypriniformes</taxon>
        <taxon>Cyprinidae</taxon>
        <taxon>Acrossocheilinae</taxon>
        <taxon>Onychostoma</taxon>
    </lineage>
</organism>
<dbReference type="PANTHER" id="PTHR25466:SF2">
    <property type="entry name" value="T-LYMPHOCYTE ACTIVATION ANTIGEN CD86"/>
    <property type="match status" value="1"/>
</dbReference>
<protein>
    <recommendedName>
        <fullName evidence="11">Immunoglobulin domain-containing protein</fullName>
    </recommendedName>
</protein>
<dbReference type="SUPFAM" id="SSF48726">
    <property type="entry name" value="Immunoglobulin"/>
    <property type="match status" value="1"/>
</dbReference>
<dbReference type="GO" id="GO:0009897">
    <property type="term" value="C:external side of plasma membrane"/>
    <property type="evidence" value="ECO:0007669"/>
    <property type="project" value="TreeGrafter"/>
</dbReference>
<proteinExistence type="predicted"/>
<dbReference type="GO" id="GO:0042130">
    <property type="term" value="P:negative regulation of T cell proliferation"/>
    <property type="evidence" value="ECO:0007669"/>
    <property type="project" value="TreeGrafter"/>
</dbReference>
<evidence type="ECO:0000256" key="4">
    <source>
        <dbReference type="ARBA" id="ARBA00022729"/>
    </source>
</evidence>
<dbReference type="InterPro" id="IPR003599">
    <property type="entry name" value="Ig_sub"/>
</dbReference>
<keyword evidence="6" id="KW-0472">Membrane</keyword>
<evidence type="ECO:0000256" key="9">
    <source>
        <dbReference type="ARBA" id="ARBA00023180"/>
    </source>
</evidence>
<keyword evidence="13" id="KW-1185">Reference proteome</keyword>
<dbReference type="Gene3D" id="2.60.40.10">
    <property type="entry name" value="Immunoglobulins"/>
    <property type="match status" value="1"/>
</dbReference>
<evidence type="ECO:0000256" key="8">
    <source>
        <dbReference type="ARBA" id="ARBA00023170"/>
    </source>
</evidence>
<evidence type="ECO:0000256" key="3">
    <source>
        <dbReference type="ARBA" id="ARBA00022692"/>
    </source>
</evidence>
<dbReference type="EMBL" id="JAAMOB010000015">
    <property type="protein sequence ID" value="KAF4104469.1"/>
    <property type="molecule type" value="Genomic_DNA"/>
</dbReference>
<evidence type="ECO:0000256" key="10">
    <source>
        <dbReference type="ARBA" id="ARBA00023319"/>
    </source>
</evidence>
<dbReference type="InterPro" id="IPR013783">
    <property type="entry name" value="Ig-like_fold"/>
</dbReference>
<evidence type="ECO:0000259" key="11">
    <source>
        <dbReference type="SMART" id="SM00409"/>
    </source>
</evidence>
<evidence type="ECO:0000256" key="2">
    <source>
        <dbReference type="ARBA" id="ARBA00022475"/>
    </source>
</evidence>
<dbReference type="GO" id="GO:0031295">
    <property type="term" value="P:T cell costimulation"/>
    <property type="evidence" value="ECO:0007669"/>
    <property type="project" value="TreeGrafter"/>
</dbReference>
<dbReference type="GO" id="GO:0042102">
    <property type="term" value="P:positive regulation of T cell proliferation"/>
    <property type="evidence" value="ECO:0007669"/>
    <property type="project" value="TreeGrafter"/>
</dbReference>
<dbReference type="GO" id="GO:0071222">
    <property type="term" value="P:cellular response to lipopolysaccharide"/>
    <property type="evidence" value="ECO:0007669"/>
    <property type="project" value="TreeGrafter"/>
</dbReference>
<dbReference type="GO" id="GO:0007166">
    <property type="term" value="P:cell surface receptor signaling pathway"/>
    <property type="evidence" value="ECO:0007669"/>
    <property type="project" value="TreeGrafter"/>
</dbReference>
<keyword evidence="7" id="KW-1015">Disulfide bond</keyword>
<keyword evidence="10" id="KW-0393">Immunoglobulin domain</keyword>
<dbReference type="PANTHER" id="PTHR25466">
    <property type="entry name" value="T-LYMPHOCYTE ACTIVATION ANTIGEN"/>
    <property type="match status" value="1"/>
</dbReference>
<evidence type="ECO:0000256" key="1">
    <source>
        <dbReference type="ARBA" id="ARBA00004251"/>
    </source>
</evidence>
<evidence type="ECO:0000313" key="13">
    <source>
        <dbReference type="Proteomes" id="UP000579812"/>
    </source>
</evidence>
<keyword evidence="4" id="KW-0732">Signal</keyword>
<evidence type="ECO:0000256" key="7">
    <source>
        <dbReference type="ARBA" id="ARBA00023157"/>
    </source>
</evidence>
<keyword evidence="3" id="KW-0812">Transmembrane</keyword>
<gene>
    <name evidence="12" type="ORF">G5714_015456</name>
</gene>
<reference evidence="12 13" key="1">
    <citation type="submission" date="2020-04" db="EMBL/GenBank/DDBJ databases">
        <title>Chromosome-level genome assembly of a cyprinid fish Onychostoma macrolepis by integration of Nanopore Sequencing, Bionano and Hi-C technology.</title>
        <authorList>
            <person name="Wang D."/>
        </authorList>
    </citation>
    <scope>NUCLEOTIDE SEQUENCE [LARGE SCALE GENOMIC DNA]</scope>
    <source>
        <strain evidence="12">SWU-2019</strain>
        <tissue evidence="12">Muscle</tissue>
    </source>
</reference>
<accession>A0A7J6CAY2</accession>
<comment type="caution">
    <text evidence="12">The sequence shown here is derived from an EMBL/GenBank/DDBJ whole genome shotgun (WGS) entry which is preliminary data.</text>
</comment>
<dbReference type="Pfam" id="PF07686">
    <property type="entry name" value="V-set"/>
    <property type="match status" value="1"/>
</dbReference>
<feature type="domain" description="Immunoglobulin" evidence="11">
    <location>
        <begin position="3"/>
        <end position="101"/>
    </location>
</feature>
<keyword evidence="5" id="KW-1133">Transmembrane helix</keyword>
<dbReference type="InterPro" id="IPR013106">
    <property type="entry name" value="Ig_V-set"/>
</dbReference>
<name>A0A7J6CAY2_9TELE</name>